<proteinExistence type="predicted"/>
<gene>
    <name evidence="1" type="ORF">EYC87_08280</name>
</gene>
<protein>
    <submittedName>
        <fullName evidence="1">Uncharacterized protein</fullName>
    </submittedName>
</protein>
<name>A0ABT3SUB7_9GAMM</name>
<comment type="caution">
    <text evidence="1">The sequence shown here is derived from an EMBL/GenBank/DDBJ whole genome shotgun (WGS) entry which is preliminary data.</text>
</comment>
<organism evidence="1 2">
    <name type="scientific">Candidatus Seongchinamella marina</name>
    <dbReference type="NCBI Taxonomy" id="2518990"/>
    <lineage>
        <taxon>Bacteria</taxon>
        <taxon>Pseudomonadati</taxon>
        <taxon>Pseudomonadota</taxon>
        <taxon>Gammaproteobacteria</taxon>
        <taxon>Cellvibrionales</taxon>
        <taxon>Halieaceae</taxon>
        <taxon>Seongchinamella</taxon>
    </lineage>
</organism>
<keyword evidence="2" id="KW-1185">Reference proteome</keyword>
<evidence type="ECO:0000313" key="1">
    <source>
        <dbReference type="EMBL" id="MCX2973578.1"/>
    </source>
</evidence>
<dbReference type="EMBL" id="SHNP01000002">
    <property type="protein sequence ID" value="MCX2973578.1"/>
    <property type="molecule type" value="Genomic_DNA"/>
</dbReference>
<sequence>MCQDSVDDVLVFDATVRRSDDDFDGPTAAITNCNIDADGRPIDTRLSRWAQDIATCRSGGERIGQPQAEDNR</sequence>
<evidence type="ECO:0000313" key="2">
    <source>
        <dbReference type="Proteomes" id="UP001143307"/>
    </source>
</evidence>
<dbReference type="Proteomes" id="UP001143307">
    <property type="component" value="Unassembled WGS sequence"/>
</dbReference>
<reference evidence="1" key="1">
    <citation type="submission" date="2019-02" db="EMBL/GenBank/DDBJ databases">
        <authorList>
            <person name="Li S.-H."/>
        </authorList>
    </citation>
    <scope>NUCLEOTIDE SEQUENCE</scope>
    <source>
        <strain evidence="1">IMCC8485</strain>
    </source>
</reference>
<accession>A0ABT3SUB7</accession>